<proteinExistence type="evidence at transcript level"/>
<evidence type="ECO:0000256" key="6">
    <source>
        <dbReference type="ARBA" id="ARBA00022989"/>
    </source>
</evidence>
<dbReference type="Pfam" id="PF07686">
    <property type="entry name" value="V-set"/>
    <property type="match status" value="1"/>
</dbReference>
<evidence type="ECO:0000256" key="10">
    <source>
        <dbReference type="ARBA" id="ARBA00023157"/>
    </source>
</evidence>
<dbReference type="GO" id="GO:0005886">
    <property type="term" value="C:plasma membrane"/>
    <property type="evidence" value="ECO:0007669"/>
    <property type="project" value="UniProtKB-SubCell"/>
</dbReference>
<evidence type="ECO:0000256" key="11">
    <source>
        <dbReference type="ARBA" id="ARBA00023180"/>
    </source>
</evidence>
<feature type="chain" id="PRO_5007648124" evidence="15">
    <location>
        <begin position="22"/>
        <end position="227"/>
    </location>
</feature>
<evidence type="ECO:0000259" key="16">
    <source>
        <dbReference type="PROSITE" id="PS50835"/>
    </source>
</evidence>
<evidence type="ECO:0000256" key="1">
    <source>
        <dbReference type="ARBA" id="ARBA00004251"/>
    </source>
</evidence>
<keyword evidence="13" id="KW-0393">Immunoglobulin domain</keyword>
<dbReference type="EMBL" id="FJ571514">
    <property type="protein sequence ID" value="ACS68183.1"/>
    <property type="molecule type" value="mRNA"/>
</dbReference>
<dbReference type="InterPro" id="IPR007110">
    <property type="entry name" value="Ig-like_dom"/>
</dbReference>
<dbReference type="EMBL" id="GU124538">
    <property type="protein sequence ID" value="ADP02643.1"/>
    <property type="molecule type" value="mRNA"/>
</dbReference>
<dbReference type="AlphaFoldDB" id="C6G4Y4"/>
<keyword evidence="9" id="KW-0564">Palmitate</keyword>
<feature type="transmembrane region" description="Helical" evidence="14">
    <location>
        <begin position="172"/>
        <end position="196"/>
    </location>
</feature>
<evidence type="ECO:0000313" key="18">
    <source>
        <dbReference type="EMBL" id="ADP02641.1"/>
    </source>
</evidence>
<evidence type="ECO:0000256" key="9">
    <source>
        <dbReference type="ARBA" id="ARBA00023139"/>
    </source>
</evidence>
<dbReference type="EMBL" id="FJ571516">
    <property type="protein sequence ID" value="ACS68185.1"/>
    <property type="molecule type" value="Genomic_DNA"/>
</dbReference>
<dbReference type="SUPFAM" id="SSF48726">
    <property type="entry name" value="Immunoglobulin"/>
    <property type="match status" value="1"/>
</dbReference>
<evidence type="ECO:0000256" key="7">
    <source>
        <dbReference type="ARBA" id="ARBA00023130"/>
    </source>
</evidence>
<evidence type="ECO:0000256" key="13">
    <source>
        <dbReference type="ARBA" id="ARBA00023319"/>
    </source>
</evidence>
<evidence type="ECO:0000313" key="20">
    <source>
        <dbReference type="EMBL" id="ADP02643.1"/>
    </source>
</evidence>
<feature type="signal peptide" evidence="15">
    <location>
        <begin position="1"/>
        <end position="21"/>
    </location>
</feature>
<dbReference type="PROSITE" id="PS50835">
    <property type="entry name" value="IG_LIKE"/>
    <property type="match status" value="1"/>
</dbReference>
<keyword evidence="11" id="KW-0325">Glycoprotein</keyword>
<evidence type="ECO:0000256" key="8">
    <source>
        <dbReference type="ARBA" id="ARBA00023136"/>
    </source>
</evidence>
<dbReference type="InterPro" id="IPR036179">
    <property type="entry name" value="Ig-like_dom_sf"/>
</dbReference>
<dbReference type="EMBL" id="GU124536">
    <property type="protein sequence ID" value="ADP02641.1"/>
    <property type="molecule type" value="mRNA"/>
</dbReference>
<keyword evidence="10" id="KW-1015">Disulfide bond</keyword>
<evidence type="ECO:0000256" key="14">
    <source>
        <dbReference type="SAM" id="Phobius"/>
    </source>
</evidence>
<reference evidence="18" key="3">
    <citation type="journal article" date="2011" name="Fish Shellfish Immunol.">
        <title>Cytotoxic CD8alpha(+) leucocytes have heterogeneous features in antigen recognition and class I MHC restriction in grouper.</title>
        <authorList>
            <person name="Chang Y.T."/>
            <person name="Kai Y.H."/>
            <person name="Chi S.C."/>
            <person name="Song Y.L."/>
        </authorList>
    </citation>
    <scope>NUCLEOTIDE SEQUENCE</scope>
</reference>
<evidence type="ECO:0000256" key="5">
    <source>
        <dbReference type="ARBA" id="ARBA00022859"/>
    </source>
</evidence>
<evidence type="ECO:0000256" key="3">
    <source>
        <dbReference type="ARBA" id="ARBA00022692"/>
    </source>
</evidence>
<accession>C6G4Y4</accession>
<dbReference type="PANTHER" id="PTHR10441:SF2">
    <property type="entry name" value="T-CELL SURFACE GLYCOPROTEIN CD8 ALPHA CHAIN"/>
    <property type="match status" value="1"/>
</dbReference>
<dbReference type="Gene3D" id="2.60.40.10">
    <property type="entry name" value="Immunoglobulins"/>
    <property type="match status" value="1"/>
</dbReference>
<sequence length="227" mass="24937">MDQKWIRVLVILLICRQMTSGAGEDVTVKEGQRIDINCKPEDMGTMVIWFRVLDTSTVEFIASFSITGVLKSSSKSFSSTFSVSQSKQHTLTLNSFNKAKDSGVYNCGSLYRGNELKFGKATRLVGEIVKVPAVAPPQATTTQQNLCTTTTPCVCSNTNKPGETSPQLFCSLIILGPLAGGCGLLLLLLIATTVYCNQIRTRRCPHHYKRKPRVVPPGKPKMNNRHV</sequence>
<organism evidence="17">
    <name type="scientific">Epinephelus coioides</name>
    <name type="common">Orange-spotted grouper</name>
    <name type="synonym">Epinephelus nebulosus</name>
    <dbReference type="NCBI Taxonomy" id="94232"/>
    <lineage>
        <taxon>Eukaryota</taxon>
        <taxon>Metazoa</taxon>
        <taxon>Chordata</taxon>
        <taxon>Craniata</taxon>
        <taxon>Vertebrata</taxon>
        <taxon>Euteleostomi</taxon>
        <taxon>Actinopterygii</taxon>
        <taxon>Neopterygii</taxon>
        <taxon>Teleostei</taxon>
        <taxon>Neoteleostei</taxon>
        <taxon>Acanthomorphata</taxon>
        <taxon>Eupercaria</taxon>
        <taxon>Perciformes</taxon>
        <taxon>Serranoidei</taxon>
        <taxon>Serranidae</taxon>
        <taxon>Epinephelinae</taxon>
        <taxon>Epinephelini</taxon>
        <taxon>Epinephelus</taxon>
    </lineage>
</organism>
<dbReference type="InterPro" id="IPR015468">
    <property type="entry name" value="CD8_asu"/>
</dbReference>
<dbReference type="GO" id="GO:0002250">
    <property type="term" value="P:adaptive immune response"/>
    <property type="evidence" value="ECO:0007669"/>
    <property type="project" value="UniProtKB-KW"/>
</dbReference>
<dbReference type="EMBL" id="GU124537">
    <property type="protein sequence ID" value="ADP02642.1"/>
    <property type="molecule type" value="mRNA"/>
</dbReference>
<keyword evidence="6 14" id="KW-1133">Transmembrane helix</keyword>
<keyword evidence="3 14" id="KW-0812">Transmembrane</keyword>
<evidence type="ECO:0000313" key="17">
    <source>
        <dbReference type="EMBL" id="ACS68183.1"/>
    </source>
</evidence>
<reference evidence="17" key="2">
    <citation type="journal article" date="2011" name="Fish Shellfish Immunol.">
        <title>Molecular cloning and expression of orange-spotted grouper (Epinephelus coioides) CD8alpha and CD8beta genes.</title>
        <authorList>
            <person name="Xu S.W."/>
            <person name="Wu J.Y."/>
            <person name="Hu K.S."/>
            <person name="Ping H.L."/>
            <person name="Duan Z.G."/>
            <person name="Zhang H.F."/>
        </authorList>
    </citation>
    <scope>NUCLEOTIDE SEQUENCE</scope>
</reference>
<keyword evidence="12" id="KW-0449">Lipoprotein</keyword>
<feature type="domain" description="Ig-like" evidence="16">
    <location>
        <begin position="16"/>
        <end position="107"/>
    </location>
</feature>
<protein>
    <submittedName>
        <fullName evidence="20">CD8 alpha-L</fullName>
    </submittedName>
    <submittedName>
        <fullName evidence="19">CD8 alpha-M</fullName>
    </submittedName>
    <submittedName>
        <fullName evidence="18">CD8 alpha-S</fullName>
    </submittedName>
    <submittedName>
        <fullName evidence="17">Cluster of differentiation 8 alpha</fullName>
    </submittedName>
</protein>
<reference evidence="17" key="1">
    <citation type="submission" date="2008-12" db="EMBL/GenBank/DDBJ databases">
        <authorList>
            <person name="Xu S."/>
            <person name="Wu J."/>
            <person name="Hu K."/>
            <person name="Ping H."/>
            <person name="Duan Z."/>
        </authorList>
    </citation>
    <scope>NUCLEOTIDE SEQUENCE</scope>
</reference>
<dbReference type="InterPro" id="IPR013106">
    <property type="entry name" value="Ig_V-set"/>
</dbReference>
<comment type="subcellular location">
    <subcellularLocation>
        <location evidence="1">Cell membrane</location>
        <topology evidence="1">Single-pass type I membrane protein</topology>
    </subcellularLocation>
</comment>
<keyword evidence="2" id="KW-1003">Cell membrane</keyword>
<keyword evidence="5" id="KW-0391">Immunity</keyword>
<name>C6G4Y4_EPICO</name>
<evidence type="ECO:0000256" key="2">
    <source>
        <dbReference type="ARBA" id="ARBA00022475"/>
    </source>
</evidence>
<dbReference type="InterPro" id="IPR013783">
    <property type="entry name" value="Ig-like_fold"/>
</dbReference>
<evidence type="ECO:0000256" key="15">
    <source>
        <dbReference type="SAM" id="SignalP"/>
    </source>
</evidence>
<keyword evidence="7" id="KW-1064">Adaptive immunity</keyword>
<evidence type="ECO:0000313" key="19">
    <source>
        <dbReference type="EMBL" id="ADP02642.1"/>
    </source>
</evidence>
<evidence type="ECO:0000256" key="12">
    <source>
        <dbReference type="ARBA" id="ARBA00023288"/>
    </source>
</evidence>
<keyword evidence="4 15" id="KW-0732">Signal</keyword>
<evidence type="ECO:0000256" key="4">
    <source>
        <dbReference type="ARBA" id="ARBA00022729"/>
    </source>
</evidence>
<keyword evidence="8 14" id="KW-0472">Membrane</keyword>
<dbReference type="PANTHER" id="PTHR10441">
    <property type="entry name" value="CD8 ALPHA CHAIN"/>
    <property type="match status" value="1"/>
</dbReference>